<dbReference type="InterPro" id="IPR027417">
    <property type="entry name" value="P-loop_NTPase"/>
</dbReference>
<dbReference type="InterPro" id="IPR018647">
    <property type="entry name" value="SLFN_3-like_DNA/RNA_helicase"/>
</dbReference>
<dbReference type="Proteomes" id="UP001139344">
    <property type="component" value="Unassembled WGS sequence"/>
</dbReference>
<dbReference type="SMART" id="SM00382">
    <property type="entry name" value="AAA"/>
    <property type="match status" value="1"/>
</dbReference>
<protein>
    <submittedName>
        <fullName evidence="2">DUF2075 domain-containing protein</fullName>
    </submittedName>
</protein>
<keyword evidence="3" id="KW-1185">Reference proteome</keyword>
<dbReference type="EMBL" id="JAJSON010000015">
    <property type="protein sequence ID" value="MCG9971157.1"/>
    <property type="molecule type" value="Genomic_DNA"/>
</dbReference>
<organism evidence="2 3">
    <name type="scientific">Christiangramia crocea</name>
    <dbReference type="NCBI Taxonomy" id="2904124"/>
    <lineage>
        <taxon>Bacteria</taxon>
        <taxon>Pseudomonadati</taxon>
        <taxon>Bacteroidota</taxon>
        <taxon>Flavobacteriia</taxon>
        <taxon>Flavobacteriales</taxon>
        <taxon>Flavobacteriaceae</taxon>
        <taxon>Christiangramia</taxon>
    </lineage>
</organism>
<sequence length="612" mass="70484">MLQSFILRFNKEPHPSEITSWQNSLPRVRDLIELADLKDNIIAIEYEVPYNQSRVDVLLFGKDKDNNDNVVLIELKQWSSVTALVDEGNFVETYTGGGDRIVPHPSQQAKGYHNYLKGFIQEFETLPEMQLFSCAYCHNYSRTDDEGLFDPIYKKILDNYPLYTKDDVRAIADKIGILLSAGKGSEVFNRFMQSPIRPSKKLLENVSNVIKNEEVFSLLNEQLVAKNLIWSKVRKAKKQKKSEVIIVHGGPGTGKSLIALNILAEAAKRNMNVFYGCKSKPFTAGIQKLVGPNGRILISNLYRFTPSRVNEQELDLLLVDEAHRIEKTSNFQYTRPEHRTDMPQVEQLVRCAKVSVFFIDDWQNVRSQEIGHSDMIRSAAAKYNRNISEVTLETQFRCMGSNDYLLWLESVLGYTDEKKVLKQDEKFDFQIFDSPRELYSTIASKEKEKPNSARLVAGFCWPWSKKLDANGELVNDVQIGSFAMPWETHSKIRPPKGYVQWFEWAYRPEGIKQIGCIYTAQGFEFDYIGVIIGDDLVYDPESDSLKADITATEDPTLKRGKENFENHVKNIYRTLMTRGMLGCYVYFTNKETEKYFKRRIEEKTQAKSIISR</sequence>
<dbReference type="AlphaFoldDB" id="A0A9X1UVI3"/>
<name>A0A9X1UVI3_9FLAO</name>
<dbReference type="Gene3D" id="3.40.50.300">
    <property type="entry name" value="P-loop containing nucleotide triphosphate hydrolases"/>
    <property type="match status" value="1"/>
</dbReference>
<feature type="domain" description="AAA+ ATPase" evidence="1">
    <location>
        <begin position="241"/>
        <end position="388"/>
    </location>
</feature>
<dbReference type="Pfam" id="PF09848">
    <property type="entry name" value="SLFN-g3_helicase"/>
    <property type="match status" value="1"/>
</dbReference>
<dbReference type="InterPro" id="IPR003593">
    <property type="entry name" value="AAA+_ATPase"/>
</dbReference>
<comment type="caution">
    <text evidence="2">The sequence shown here is derived from an EMBL/GenBank/DDBJ whole genome shotgun (WGS) entry which is preliminary data.</text>
</comment>
<evidence type="ECO:0000259" key="1">
    <source>
        <dbReference type="SMART" id="SM00382"/>
    </source>
</evidence>
<reference evidence="2" key="1">
    <citation type="submission" date="2021-12" db="EMBL/GenBank/DDBJ databases">
        <title>Description of Gramella crocea sp. nov., a new bacterium isolated from activated sludge.</title>
        <authorList>
            <person name="Zhang X."/>
        </authorList>
    </citation>
    <scope>NUCLEOTIDE SEQUENCE</scope>
    <source>
        <strain evidence="2">YB25</strain>
    </source>
</reference>
<accession>A0A9X1UVI3</accession>
<proteinExistence type="predicted"/>
<evidence type="ECO:0000313" key="2">
    <source>
        <dbReference type="EMBL" id="MCG9971157.1"/>
    </source>
</evidence>
<gene>
    <name evidence="2" type="ORF">LU635_05860</name>
</gene>
<dbReference type="SUPFAM" id="SSF52540">
    <property type="entry name" value="P-loop containing nucleoside triphosphate hydrolases"/>
    <property type="match status" value="1"/>
</dbReference>
<evidence type="ECO:0000313" key="3">
    <source>
        <dbReference type="Proteomes" id="UP001139344"/>
    </source>
</evidence>